<evidence type="ECO:0000256" key="10">
    <source>
        <dbReference type="SAM" id="MobiDB-lite"/>
    </source>
</evidence>
<evidence type="ECO:0000256" key="7">
    <source>
        <dbReference type="ARBA" id="ARBA00022833"/>
    </source>
</evidence>
<evidence type="ECO:0000256" key="8">
    <source>
        <dbReference type="PROSITE-ProRule" id="PRU00175"/>
    </source>
</evidence>
<keyword evidence="6 8" id="KW-0863">Zinc-finger</keyword>
<dbReference type="GO" id="GO:0016567">
    <property type="term" value="P:protein ubiquitination"/>
    <property type="evidence" value="ECO:0007669"/>
    <property type="project" value="UniProtKB-UniRule"/>
</dbReference>
<dbReference type="Pfam" id="PF00097">
    <property type="entry name" value="zf-C3HC4"/>
    <property type="match status" value="1"/>
</dbReference>
<accession>A0A6G0J508</accession>
<protein>
    <recommendedName>
        <fullName evidence="9">E3 ubiquitin-protein ligase</fullName>
        <ecNumber evidence="9">2.3.2.27</ecNumber>
    </recommendedName>
</protein>
<dbReference type="PROSITE" id="PS00518">
    <property type="entry name" value="ZF_RING_1"/>
    <property type="match status" value="1"/>
</dbReference>
<dbReference type="GO" id="GO:0005737">
    <property type="term" value="C:cytoplasm"/>
    <property type="evidence" value="ECO:0007669"/>
    <property type="project" value="UniProtKB-SubCell"/>
</dbReference>
<dbReference type="Proteomes" id="UP000424527">
    <property type="component" value="Unassembled WGS sequence"/>
</dbReference>
<dbReference type="GO" id="GO:0008270">
    <property type="term" value="F:zinc ion binding"/>
    <property type="evidence" value="ECO:0007669"/>
    <property type="project" value="UniProtKB-KW"/>
</dbReference>
<keyword evidence="7 9" id="KW-0862">Zinc</keyword>
<feature type="region of interest" description="Disordered" evidence="10">
    <location>
        <begin position="407"/>
        <end position="449"/>
    </location>
</feature>
<dbReference type="CDD" id="cd09633">
    <property type="entry name" value="Deltex_C"/>
    <property type="match status" value="1"/>
</dbReference>
<dbReference type="InterPro" id="IPR018957">
    <property type="entry name" value="Znf_C3HC4_RING-type"/>
</dbReference>
<proteinExistence type="inferred from homology"/>
<keyword evidence="5 9" id="KW-0479">Metal-binding</keyword>
<dbReference type="PROSITE" id="PS50089">
    <property type="entry name" value="ZF_RING_2"/>
    <property type="match status" value="1"/>
</dbReference>
<comment type="similarity">
    <text evidence="3 9">Belongs to the Deltex family.</text>
</comment>
<keyword evidence="9" id="KW-0963">Cytoplasm</keyword>
<dbReference type="InterPro" id="IPR001841">
    <property type="entry name" value="Znf_RING"/>
</dbReference>
<dbReference type="Pfam" id="PF18102">
    <property type="entry name" value="DTC"/>
    <property type="match status" value="1"/>
</dbReference>
<feature type="compositionally biased region" description="Acidic residues" evidence="10">
    <location>
        <begin position="1"/>
        <end position="11"/>
    </location>
</feature>
<feature type="region of interest" description="Disordered" evidence="10">
    <location>
        <begin position="1"/>
        <end position="29"/>
    </location>
</feature>
<dbReference type="SUPFAM" id="SSF57850">
    <property type="entry name" value="RING/U-box"/>
    <property type="match status" value="1"/>
</dbReference>
<gene>
    <name evidence="12" type="ORF">D5F01_LYC03191</name>
</gene>
<evidence type="ECO:0000256" key="1">
    <source>
        <dbReference type="ARBA" id="ARBA00000900"/>
    </source>
</evidence>
<dbReference type="SMART" id="SM00184">
    <property type="entry name" value="RING"/>
    <property type="match status" value="1"/>
</dbReference>
<evidence type="ECO:0000259" key="11">
    <source>
        <dbReference type="PROSITE" id="PS50089"/>
    </source>
</evidence>
<dbReference type="GO" id="GO:0007219">
    <property type="term" value="P:Notch signaling pathway"/>
    <property type="evidence" value="ECO:0007669"/>
    <property type="project" value="InterPro"/>
</dbReference>
<evidence type="ECO:0000256" key="4">
    <source>
        <dbReference type="ARBA" id="ARBA00022679"/>
    </source>
</evidence>
<feature type="region of interest" description="Disordered" evidence="10">
    <location>
        <begin position="124"/>
        <end position="160"/>
    </location>
</feature>
<evidence type="ECO:0000256" key="6">
    <source>
        <dbReference type="ARBA" id="ARBA00022771"/>
    </source>
</evidence>
<reference evidence="12 13" key="1">
    <citation type="submission" date="2019-07" db="EMBL/GenBank/DDBJ databases">
        <title>Chromosome genome assembly for large yellow croaker.</title>
        <authorList>
            <person name="Xiao S."/>
        </authorList>
    </citation>
    <scope>NUCLEOTIDE SEQUENCE [LARGE SCALE GENOMIC DNA]</scope>
    <source>
        <strain evidence="12">JMULYC20181020</strain>
        <tissue evidence="12">Muscle</tissue>
    </source>
</reference>
<dbReference type="GO" id="GO:0061630">
    <property type="term" value="F:ubiquitin protein ligase activity"/>
    <property type="evidence" value="ECO:0007669"/>
    <property type="project" value="UniProtKB-UniRule"/>
</dbReference>
<organism evidence="12 13">
    <name type="scientific">Larimichthys crocea</name>
    <name type="common">Large yellow croaker</name>
    <name type="synonym">Pseudosciaena crocea</name>
    <dbReference type="NCBI Taxonomy" id="215358"/>
    <lineage>
        <taxon>Eukaryota</taxon>
        <taxon>Metazoa</taxon>
        <taxon>Chordata</taxon>
        <taxon>Craniata</taxon>
        <taxon>Vertebrata</taxon>
        <taxon>Euteleostomi</taxon>
        <taxon>Actinopterygii</taxon>
        <taxon>Neopterygii</taxon>
        <taxon>Teleostei</taxon>
        <taxon>Neoteleostei</taxon>
        <taxon>Acanthomorphata</taxon>
        <taxon>Eupercaria</taxon>
        <taxon>Sciaenidae</taxon>
        <taxon>Larimichthys</taxon>
    </lineage>
</organism>
<comment type="subcellular location">
    <subcellularLocation>
        <location evidence="9">Cytoplasm</location>
    </subcellularLocation>
</comment>
<dbReference type="InterPro" id="IPR039396">
    <property type="entry name" value="Deltex_C"/>
</dbReference>
<evidence type="ECO:0000256" key="5">
    <source>
        <dbReference type="ARBA" id="ARBA00022723"/>
    </source>
</evidence>
<evidence type="ECO:0000256" key="9">
    <source>
        <dbReference type="RuleBase" id="RU367105"/>
    </source>
</evidence>
<evidence type="ECO:0000313" key="13">
    <source>
        <dbReference type="Proteomes" id="UP000424527"/>
    </source>
</evidence>
<comment type="pathway">
    <text evidence="2 9">Protein modification; protein ubiquitination.</text>
</comment>
<dbReference type="AlphaFoldDB" id="A0A6G0J508"/>
<dbReference type="Gene3D" id="3.30.40.10">
    <property type="entry name" value="Zinc/RING finger domain, C3HC4 (zinc finger)"/>
    <property type="match status" value="1"/>
</dbReference>
<feature type="domain" description="RING-type" evidence="11">
    <location>
        <begin position="454"/>
        <end position="493"/>
    </location>
</feature>
<name>A0A6G0J508_LARCR</name>
<evidence type="ECO:0000256" key="3">
    <source>
        <dbReference type="ARBA" id="ARBA00009413"/>
    </source>
</evidence>
<dbReference type="EC" id="2.3.2.27" evidence="9"/>
<dbReference type="InterPro" id="IPR039398">
    <property type="entry name" value="Deltex_fam"/>
</dbReference>
<dbReference type="InterPro" id="IPR017907">
    <property type="entry name" value="Znf_RING_CS"/>
</dbReference>
<dbReference type="InterPro" id="IPR039399">
    <property type="entry name" value="Deltex_C_sf"/>
</dbReference>
<keyword evidence="13" id="KW-1185">Reference proteome</keyword>
<dbReference type="InterPro" id="IPR013083">
    <property type="entry name" value="Znf_RING/FYVE/PHD"/>
</dbReference>
<evidence type="ECO:0000256" key="2">
    <source>
        <dbReference type="ARBA" id="ARBA00004906"/>
    </source>
</evidence>
<evidence type="ECO:0000313" key="12">
    <source>
        <dbReference type="EMBL" id="KAE8298687.1"/>
    </source>
</evidence>
<sequence>MSADAEEEPMETDPPATSHGNAENKDSVQVTLSVQWPKDAKPETCKNKLEKILQSWANKNELELNLSVVTVSADGRAVIRIKPAPGVADLQQLSGKKLTGKDGYTVIITNVDLSTQKLEKKIQEDVSMTPIPPTVSEPHNEKKSVDQSSSSSSSAIPTAGEAKGTVPVGLFWYVNHIYKEEIKRIEKENRVKLKAEVNVTFEAGDGDSQKALSEFTYLVQKCINESNSIDIPFKFVTPEELKDTLHIIQKPENKLLGTISSDVMTVCGPRQSQDAVKKALNASQKTLNDNYTSAGESTQASQGTSLNIDMSSVKDHLVDTGLSMDQNHWMILTSVYDENIAKIKAKFGVDFKESAISQDKVEVKVHCNRSGGNASMESHAVRALLQLYQKVFTRPIGMIQHHGATGFNGSPNFHQSEGASSGLVSNGQSEYSVRNTEAPTGEGATAGGNEDEKCPICMDGFTNKKRLKCKHEFCEECLTQSKQSMGPVCPVCRDVFGTIEGNQPDGKMSWDYNSYSLPGFSGYSTIVIRYDMQGGIQTEKHPNPGNYYGPIHRTAYLPDNKEGKEVLHLLKKAFDRRLIFTVGTSRTTGMENQVTWNDIHHKTSMSGGPENFGYPDPGYLSRVREELKAKGVE</sequence>
<keyword evidence="4 9" id="KW-0808">Transferase</keyword>
<dbReference type="PANTHER" id="PTHR12622">
    <property type="entry name" value="DELTEX-RELATED"/>
    <property type="match status" value="1"/>
</dbReference>
<dbReference type="UniPathway" id="UPA00143"/>
<feature type="compositionally biased region" description="Polar residues" evidence="10">
    <location>
        <begin position="407"/>
        <end position="434"/>
    </location>
</feature>
<dbReference type="Gene3D" id="3.30.390.130">
    <property type="match status" value="1"/>
</dbReference>
<comment type="caution">
    <text evidence="12">The sequence shown here is derived from an EMBL/GenBank/DDBJ whole genome shotgun (WGS) entry which is preliminary data.</text>
</comment>
<dbReference type="EMBL" id="REGW02000003">
    <property type="protein sequence ID" value="KAE8298687.1"/>
    <property type="molecule type" value="Genomic_DNA"/>
</dbReference>
<comment type="catalytic activity">
    <reaction evidence="1 9">
        <text>S-ubiquitinyl-[E2 ubiquitin-conjugating enzyme]-L-cysteine + [acceptor protein]-L-lysine = [E2 ubiquitin-conjugating enzyme]-L-cysteine + N(6)-ubiquitinyl-[acceptor protein]-L-lysine.</text>
        <dbReference type="EC" id="2.3.2.27"/>
    </reaction>
</comment>